<comment type="caution">
    <text evidence="2">The sequence shown here is derived from an EMBL/GenBank/DDBJ whole genome shotgun (WGS) entry which is preliminary data.</text>
</comment>
<name>A0A326U1U4_THEHA</name>
<dbReference type="PROSITE" id="PS51186">
    <property type="entry name" value="GNAT"/>
    <property type="match status" value="1"/>
</dbReference>
<keyword evidence="2" id="KW-0808">Transferase</keyword>
<reference evidence="2 3" key="1">
    <citation type="submission" date="2018-06" db="EMBL/GenBank/DDBJ databases">
        <title>Genomic Encyclopedia of Archaeal and Bacterial Type Strains, Phase II (KMG-II): from individual species to whole genera.</title>
        <authorList>
            <person name="Goeker M."/>
        </authorList>
    </citation>
    <scope>NUCLEOTIDE SEQUENCE [LARGE SCALE GENOMIC DNA]</scope>
    <source>
        <strain evidence="2 3">ATCC BAA-1881</strain>
    </source>
</reference>
<dbReference type="RefSeq" id="WP_111325783.1">
    <property type="nucleotide sequence ID" value="NZ_BIFX01000001.1"/>
</dbReference>
<gene>
    <name evidence="2" type="ORF">EI42_05536</name>
</gene>
<dbReference type="GO" id="GO:0016747">
    <property type="term" value="F:acyltransferase activity, transferring groups other than amino-acyl groups"/>
    <property type="evidence" value="ECO:0007669"/>
    <property type="project" value="InterPro"/>
</dbReference>
<dbReference type="CDD" id="cd04301">
    <property type="entry name" value="NAT_SF"/>
    <property type="match status" value="1"/>
</dbReference>
<dbReference type="Pfam" id="PF00583">
    <property type="entry name" value="Acetyltransf_1"/>
    <property type="match status" value="1"/>
</dbReference>
<evidence type="ECO:0000259" key="1">
    <source>
        <dbReference type="PROSITE" id="PS51186"/>
    </source>
</evidence>
<dbReference type="PANTHER" id="PTHR43233">
    <property type="entry name" value="FAMILY N-ACETYLTRANSFERASE, PUTATIVE (AFU_ORTHOLOGUE AFUA_6G03350)-RELATED"/>
    <property type="match status" value="1"/>
</dbReference>
<dbReference type="InterPro" id="IPR053144">
    <property type="entry name" value="Acetyltransferase_Butenolide"/>
</dbReference>
<protein>
    <submittedName>
        <fullName evidence="2">N-acetylglutamate synthase-like GNAT family acetyltransferase</fullName>
    </submittedName>
</protein>
<dbReference type="SUPFAM" id="SSF55729">
    <property type="entry name" value="Acyl-CoA N-acyltransferases (Nat)"/>
    <property type="match status" value="1"/>
</dbReference>
<dbReference type="EMBL" id="QKUF01000034">
    <property type="protein sequence ID" value="PZW22403.1"/>
    <property type="molecule type" value="Genomic_DNA"/>
</dbReference>
<sequence length="151" mass="17882">MQQDWRRDRYCISTDKTKLDIAFIHAFLSHSYWAEGIPQEIVERAIEHSLCFGIYENEQQIGFGRIVTDYATFAYISDVFISEPYRGRGLSKWLIEVMTAHPQLQGLRRWMLMTRDAHGLYQQFGFTGPKTPERIMEITNPDIYRRKQGER</sequence>
<proteinExistence type="predicted"/>
<feature type="domain" description="N-acetyltransferase" evidence="1">
    <location>
        <begin position="10"/>
        <end position="150"/>
    </location>
</feature>
<evidence type="ECO:0000313" key="3">
    <source>
        <dbReference type="Proteomes" id="UP000248806"/>
    </source>
</evidence>
<dbReference type="PANTHER" id="PTHR43233:SF1">
    <property type="entry name" value="FAMILY N-ACETYLTRANSFERASE, PUTATIVE (AFU_ORTHOLOGUE AFUA_6G03350)-RELATED"/>
    <property type="match status" value="1"/>
</dbReference>
<dbReference type="OrthoDB" id="3216107at2"/>
<dbReference type="InterPro" id="IPR016181">
    <property type="entry name" value="Acyl_CoA_acyltransferase"/>
</dbReference>
<dbReference type="InterPro" id="IPR000182">
    <property type="entry name" value="GNAT_dom"/>
</dbReference>
<evidence type="ECO:0000313" key="2">
    <source>
        <dbReference type="EMBL" id="PZW22403.1"/>
    </source>
</evidence>
<dbReference type="Gene3D" id="3.40.630.30">
    <property type="match status" value="1"/>
</dbReference>
<keyword evidence="3" id="KW-1185">Reference proteome</keyword>
<dbReference type="Proteomes" id="UP000248806">
    <property type="component" value="Unassembled WGS sequence"/>
</dbReference>
<accession>A0A326U1U4</accession>
<organism evidence="2 3">
    <name type="scientific">Thermosporothrix hazakensis</name>
    <dbReference type="NCBI Taxonomy" id="644383"/>
    <lineage>
        <taxon>Bacteria</taxon>
        <taxon>Bacillati</taxon>
        <taxon>Chloroflexota</taxon>
        <taxon>Ktedonobacteria</taxon>
        <taxon>Ktedonobacterales</taxon>
        <taxon>Thermosporotrichaceae</taxon>
        <taxon>Thermosporothrix</taxon>
    </lineage>
</organism>
<dbReference type="AlphaFoldDB" id="A0A326U1U4"/>